<dbReference type="SUPFAM" id="SSF54637">
    <property type="entry name" value="Thioesterase/thiol ester dehydrase-isomerase"/>
    <property type="match status" value="1"/>
</dbReference>
<feature type="compositionally biased region" description="Polar residues" evidence="1">
    <location>
        <begin position="36"/>
        <end position="46"/>
    </location>
</feature>
<dbReference type="InterPro" id="IPR050965">
    <property type="entry name" value="UPF0336/Enoyl-CoA_hydratase"/>
</dbReference>
<feature type="region of interest" description="Disordered" evidence="1">
    <location>
        <begin position="35"/>
        <end position="72"/>
    </location>
</feature>
<feature type="compositionally biased region" description="Basic and acidic residues" evidence="1">
    <location>
        <begin position="60"/>
        <end position="69"/>
    </location>
</feature>
<evidence type="ECO:0000313" key="3">
    <source>
        <dbReference type="EMBL" id="MFD1589079.1"/>
    </source>
</evidence>
<dbReference type="PANTHER" id="PTHR43437:SF3">
    <property type="entry name" value="HYDROXYACYL-THIOESTER DEHYDRATASE TYPE 2, MITOCHONDRIAL"/>
    <property type="match status" value="1"/>
</dbReference>
<dbReference type="AlphaFoldDB" id="A0ABD6CGV7"/>
<dbReference type="InterPro" id="IPR002539">
    <property type="entry name" value="MaoC-like_dom"/>
</dbReference>
<dbReference type="Pfam" id="PF01575">
    <property type="entry name" value="MaoC_dehydratas"/>
    <property type="match status" value="1"/>
</dbReference>
<reference evidence="3 4" key="1">
    <citation type="journal article" date="2019" name="Int. J. Syst. Evol. Microbiol.">
        <title>The Global Catalogue of Microorganisms (GCM) 10K type strain sequencing project: providing services to taxonomists for standard genome sequencing and annotation.</title>
        <authorList>
            <consortium name="The Broad Institute Genomics Platform"/>
            <consortium name="The Broad Institute Genome Sequencing Center for Infectious Disease"/>
            <person name="Wu L."/>
            <person name="Ma J."/>
        </authorList>
    </citation>
    <scope>NUCLEOTIDE SEQUENCE [LARGE SCALE GENOMIC DNA]</scope>
    <source>
        <strain evidence="3 4">CGMCC 1.12125</strain>
    </source>
</reference>
<accession>A0ABD6CGV7</accession>
<dbReference type="GO" id="GO:0016836">
    <property type="term" value="F:hydro-lyase activity"/>
    <property type="evidence" value="ECO:0007669"/>
    <property type="project" value="UniProtKB-ARBA"/>
</dbReference>
<evidence type="ECO:0000313" key="4">
    <source>
        <dbReference type="Proteomes" id="UP001597119"/>
    </source>
</evidence>
<gene>
    <name evidence="3" type="ORF">ACFR9U_19025</name>
</gene>
<evidence type="ECO:0000256" key="1">
    <source>
        <dbReference type="SAM" id="MobiDB-lite"/>
    </source>
</evidence>
<dbReference type="Proteomes" id="UP001597119">
    <property type="component" value="Unassembled WGS sequence"/>
</dbReference>
<name>A0ABD6CGV7_9EURY</name>
<dbReference type="PANTHER" id="PTHR43437">
    <property type="entry name" value="HYDROXYACYL-THIOESTER DEHYDRATASE TYPE 2, MITOCHONDRIAL-RELATED"/>
    <property type="match status" value="1"/>
</dbReference>
<keyword evidence="4" id="KW-1185">Reference proteome</keyword>
<feature type="domain" description="MaoC-like" evidence="2">
    <location>
        <begin position="78"/>
        <end position="168"/>
    </location>
</feature>
<dbReference type="EMBL" id="JBHUDJ010000014">
    <property type="protein sequence ID" value="MFD1589079.1"/>
    <property type="molecule type" value="Genomic_DNA"/>
</dbReference>
<protein>
    <submittedName>
        <fullName evidence="3">MaoC family dehydratase</fullName>
    </submittedName>
</protein>
<evidence type="ECO:0000259" key="2">
    <source>
        <dbReference type="Pfam" id="PF01575"/>
    </source>
</evidence>
<dbReference type="Gene3D" id="3.10.129.10">
    <property type="entry name" value="Hotdog Thioesterase"/>
    <property type="match status" value="1"/>
</dbReference>
<proteinExistence type="predicted"/>
<dbReference type="InterPro" id="IPR029069">
    <property type="entry name" value="HotDog_dom_sf"/>
</dbReference>
<dbReference type="CDD" id="cd03449">
    <property type="entry name" value="R_hydratase"/>
    <property type="match status" value="1"/>
</dbReference>
<organism evidence="3 4">
    <name type="scientific">Halorientalis brevis</name>
    <dbReference type="NCBI Taxonomy" id="1126241"/>
    <lineage>
        <taxon>Archaea</taxon>
        <taxon>Methanobacteriati</taxon>
        <taxon>Methanobacteriota</taxon>
        <taxon>Stenosarchaea group</taxon>
        <taxon>Halobacteria</taxon>
        <taxon>Halobacteriales</taxon>
        <taxon>Haloarculaceae</taxon>
        <taxon>Halorientalis</taxon>
    </lineage>
</organism>
<comment type="caution">
    <text evidence="3">The sequence shown here is derived from an EMBL/GenBank/DDBJ whole genome shotgun (WGS) entry which is preliminary data.</text>
</comment>
<dbReference type="RefSeq" id="WP_247378727.1">
    <property type="nucleotide sequence ID" value="NZ_JALLGV010000005.1"/>
</dbReference>
<sequence>MSNQSTLTPMGAMLRSSTRMYRNSLELSRAAMAAFDTTSNGDSPDTSGGADGVEAGTTRPEWDTDRTADDPSDLAVGDRVEFTKTISDEDVTAFAAASGDTNPLHLDEEYAEETRFGDRIAHGTLVSGLISAALARLPGTVVYLSQDMEFLAPVYLGDRVTADVEVAEDLGGGRLRLSTTIVNGEEPCIDGEAVVLVPDAE</sequence>